<evidence type="ECO:0000313" key="4">
    <source>
        <dbReference type="WBParaSite" id="SSLN_0000867001-mRNA-1"/>
    </source>
</evidence>
<dbReference type="AlphaFoldDB" id="A0A183SVU2"/>
<feature type="compositionally biased region" description="Polar residues" evidence="1">
    <location>
        <begin position="14"/>
        <end position="25"/>
    </location>
</feature>
<proteinExistence type="predicted"/>
<name>A0A183SVU2_SCHSO</name>
<sequence>MVLWALCERRNSTNFRTPQAPSTSLPPRYRTAQPNPSSPVYRALSSLMVWVNWPWSAAMRVGMRCARHRPRFPQEWPRTRRGATSILASSDAGADRPCARRRRSGVAIIVPPTLPPTALSDGRQQGEVCGGGGGVSGGDPYLTTVVPIYVAKNPR</sequence>
<gene>
    <name evidence="2" type="ORF">SSLN_LOCUS8340</name>
</gene>
<reference evidence="2 3" key="2">
    <citation type="submission" date="2018-11" db="EMBL/GenBank/DDBJ databases">
        <authorList>
            <consortium name="Pathogen Informatics"/>
        </authorList>
    </citation>
    <scope>NUCLEOTIDE SEQUENCE [LARGE SCALE GENOMIC DNA]</scope>
    <source>
        <strain evidence="2 3">NST_G2</strain>
    </source>
</reference>
<feature type="region of interest" description="Disordered" evidence="1">
    <location>
        <begin position="14"/>
        <end position="35"/>
    </location>
</feature>
<dbReference type="EMBL" id="UYSU01034602">
    <property type="protein sequence ID" value="VDL94725.1"/>
    <property type="molecule type" value="Genomic_DNA"/>
</dbReference>
<reference evidence="4" key="1">
    <citation type="submission" date="2016-06" db="UniProtKB">
        <authorList>
            <consortium name="WormBaseParasite"/>
        </authorList>
    </citation>
    <scope>IDENTIFICATION</scope>
</reference>
<evidence type="ECO:0000256" key="1">
    <source>
        <dbReference type="SAM" id="MobiDB-lite"/>
    </source>
</evidence>
<protein>
    <submittedName>
        <fullName evidence="2 4">Uncharacterized protein</fullName>
    </submittedName>
</protein>
<evidence type="ECO:0000313" key="3">
    <source>
        <dbReference type="Proteomes" id="UP000275846"/>
    </source>
</evidence>
<evidence type="ECO:0000313" key="2">
    <source>
        <dbReference type="EMBL" id="VDL94725.1"/>
    </source>
</evidence>
<feature type="region of interest" description="Disordered" evidence="1">
    <location>
        <begin position="110"/>
        <end position="134"/>
    </location>
</feature>
<dbReference type="WBParaSite" id="SSLN_0000867001-mRNA-1">
    <property type="protein sequence ID" value="SSLN_0000867001-mRNA-1"/>
    <property type="gene ID" value="SSLN_0000867001"/>
</dbReference>
<organism evidence="4">
    <name type="scientific">Schistocephalus solidus</name>
    <name type="common">Tapeworm</name>
    <dbReference type="NCBI Taxonomy" id="70667"/>
    <lineage>
        <taxon>Eukaryota</taxon>
        <taxon>Metazoa</taxon>
        <taxon>Spiralia</taxon>
        <taxon>Lophotrochozoa</taxon>
        <taxon>Platyhelminthes</taxon>
        <taxon>Cestoda</taxon>
        <taxon>Eucestoda</taxon>
        <taxon>Diphyllobothriidea</taxon>
        <taxon>Diphyllobothriidae</taxon>
        <taxon>Schistocephalus</taxon>
    </lineage>
</organism>
<dbReference type="Proteomes" id="UP000275846">
    <property type="component" value="Unassembled WGS sequence"/>
</dbReference>
<accession>A0A183SVU2</accession>
<keyword evidence="3" id="KW-1185">Reference proteome</keyword>